<evidence type="ECO:0000313" key="14">
    <source>
        <dbReference type="EMBL" id="CAF2142117.1"/>
    </source>
</evidence>
<evidence type="ECO:0000256" key="8">
    <source>
        <dbReference type="ARBA" id="ARBA00022630"/>
    </source>
</evidence>
<dbReference type="InterPro" id="IPR019576">
    <property type="entry name" value="Pyridoxamine_oxidase_dimer_C"/>
</dbReference>
<keyword evidence="8" id="KW-0285">Flavoprotein</keyword>
<dbReference type="UniPathway" id="UPA01068">
    <property type="reaction ID" value="UER00304"/>
</dbReference>
<evidence type="ECO:0000259" key="12">
    <source>
        <dbReference type="Pfam" id="PF01243"/>
    </source>
</evidence>
<dbReference type="InterPro" id="IPR012349">
    <property type="entry name" value="Split_barrel_FMN-bd"/>
</dbReference>
<feature type="domain" description="Pyridoxine 5'-phosphate oxidase dimerisation C-terminal" evidence="13">
    <location>
        <begin position="191"/>
        <end position="249"/>
    </location>
</feature>
<evidence type="ECO:0000313" key="15">
    <source>
        <dbReference type="Proteomes" id="UP000663856"/>
    </source>
</evidence>
<evidence type="ECO:0000256" key="6">
    <source>
        <dbReference type="ARBA" id="ARBA00011738"/>
    </source>
</evidence>
<name>A0A816X5D2_9BILA</name>
<evidence type="ECO:0000256" key="4">
    <source>
        <dbReference type="ARBA" id="ARBA00005037"/>
    </source>
</evidence>
<gene>
    <name evidence="14" type="ORF">WKI299_LOCUS28583</name>
</gene>
<evidence type="ECO:0000256" key="2">
    <source>
        <dbReference type="ARBA" id="ARBA00003691"/>
    </source>
</evidence>
<dbReference type="AlphaFoldDB" id="A0A816X5D2"/>
<evidence type="ECO:0000256" key="1">
    <source>
        <dbReference type="ARBA" id="ARBA00001917"/>
    </source>
</evidence>
<accession>A0A816X5D2</accession>
<organism evidence="14 15">
    <name type="scientific">Rotaria magnacalcarata</name>
    <dbReference type="NCBI Taxonomy" id="392030"/>
    <lineage>
        <taxon>Eukaryota</taxon>
        <taxon>Metazoa</taxon>
        <taxon>Spiralia</taxon>
        <taxon>Gnathifera</taxon>
        <taxon>Rotifera</taxon>
        <taxon>Eurotatoria</taxon>
        <taxon>Bdelloidea</taxon>
        <taxon>Philodinida</taxon>
        <taxon>Philodinidae</taxon>
        <taxon>Rotaria</taxon>
    </lineage>
</organism>
<evidence type="ECO:0000256" key="5">
    <source>
        <dbReference type="ARBA" id="ARBA00007301"/>
    </source>
</evidence>
<dbReference type="PANTHER" id="PTHR10851:SF0">
    <property type="entry name" value="PYRIDOXINE-5'-PHOSPHATE OXIDASE"/>
    <property type="match status" value="1"/>
</dbReference>
<keyword evidence="9" id="KW-0288">FMN</keyword>
<dbReference type="Proteomes" id="UP000663856">
    <property type="component" value="Unassembled WGS sequence"/>
</dbReference>
<comment type="cofactor">
    <cofactor evidence="1">
        <name>FMN</name>
        <dbReference type="ChEBI" id="CHEBI:58210"/>
    </cofactor>
</comment>
<reference evidence="14" key="1">
    <citation type="submission" date="2021-02" db="EMBL/GenBank/DDBJ databases">
        <authorList>
            <person name="Nowell W R."/>
        </authorList>
    </citation>
    <scope>NUCLEOTIDE SEQUENCE</scope>
</reference>
<dbReference type="NCBIfam" id="NF004231">
    <property type="entry name" value="PRK05679.1"/>
    <property type="match status" value="1"/>
</dbReference>
<protein>
    <recommendedName>
        <fullName evidence="7">pyridoxal 5'-phosphate synthase</fullName>
        <ecNumber evidence="7">1.4.3.5</ecNumber>
    </recommendedName>
</protein>
<feature type="domain" description="Pyridoxamine 5'-phosphate oxidase N-terminal" evidence="12">
    <location>
        <begin position="59"/>
        <end position="171"/>
    </location>
</feature>
<dbReference type="Pfam" id="PF10590">
    <property type="entry name" value="PNP_phzG_C"/>
    <property type="match status" value="1"/>
</dbReference>
<sequence length="249" mass="28978">MRLVRLLFKVMEPRLHIHTNVDIANIRKPYKRLDEYFDIEHLVSREPFGQFKNWFEDAVAHVEEPNGFCLSTASKSGVPSSRFILMKSFDETGFKFFTNYDSNKGNDLEENPLASICFYWSSMSRSVRIDGRVEKLSEAESTEYFKSRPRDSQISAAISKQSQPIPSRQFLLEQRQKYIDGSLEVQKPERWGGFLLVPHTFEFYQGQSNRLSDRIRFRHIGSDSDKTIAIDPTVTHQGTHGWVFERLSP</sequence>
<evidence type="ECO:0000256" key="9">
    <source>
        <dbReference type="ARBA" id="ARBA00022643"/>
    </source>
</evidence>
<dbReference type="PANTHER" id="PTHR10851">
    <property type="entry name" value="PYRIDOXINE-5-PHOSPHATE OXIDASE"/>
    <property type="match status" value="1"/>
</dbReference>
<dbReference type="NCBIfam" id="TIGR00558">
    <property type="entry name" value="pdxH"/>
    <property type="match status" value="1"/>
</dbReference>
<dbReference type="GO" id="GO:0004733">
    <property type="term" value="F:pyridoxamine phosphate oxidase activity"/>
    <property type="evidence" value="ECO:0007669"/>
    <property type="project" value="UniProtKB-EC"/>
</dbReference>
<evidence type="ECO:0000256" key="7">
    <source>
        <dbReference type="ARBA" id="ARBA00012801"/>
    </source>
</evidence>
<dbReference type="InterPro" id="IPR011576">
    <property type="entry name" value="Pyridox_Oxase_N"/>
</dbReference>
<comment type="similarity">
    <text evidence="5">Belongs to the pyridoxamine 5'-phosphate oxidase family.</text>
</comment>
<comment type="pathway">
    <text evidence="4">Cofactor metabolism; pyridoxal 5'-phosphate salvage; pyridoxal 5'-phosphate from pyridoxine 5'-phosphate: step 1/1.</text>
</comment>
<proteinExistence type="inferred from homology"/>
<dbReference type="EMBL" id="CAJNRF010012547">
    <property type="protein sequence ID" value="CAF2142117.1"/>
    <property type="molecule type" value="Genomic_DNA"/>
</dbReference>
<comment type="function">
    <text evidence="2">Catalyzes the oxidation of either pyridoxine 5'-phosphate (PNP) or pyridoxamine 5'-phosphate (PMP) into pyridoxal 5'-phosphate (PLP).</text>
</comment>
<dbReference type="EC" id="1.4.3.5" evidence="7"/>
<dbReference type="Pfam" id="PF01243">
    <property type="entry name" value="PNPOx_N"/>
    <property type="match status" value="1"/>
</dbReference>
<evidence type="ECO:0000256" key="3">
    <source>
        <dbReference type="ARBA" id="ARBA00004738"/>
    </source>
</evidence>
<evidence type="ECO:0000256" key="10">
    <source>
        <dbReference type="ARBA" id="ARBA00023002"/>
    </source>
</evidence>
<evidence type="ECO:0000256" key="11">
    <source>
        <dbReference type="ARBA" id="ARBA00023096"/>
    </source>
</evidence>
<dbReference type="FunFam" id="2.30.110.10:FF:000005">
    <property type="entry name" value="NAD(P)H-hydrate epimerase"/>
    <property type="match status" value="1"/>
</dbReference>
<dbReference type="SUPFAM" id="SSF50475">
    <property type="entry name" value="FMN-binding split barrel"/>
    <property type="match status" value="1"/>
</dbReference>
<dbReference type="InterPro" id="IPR000659">
    <property type="entry name" value="Pyridox_Oxase"/>
</dbReference>
<keyword evidence="10" id="KW-0560">Oxidoreductase</keyword>
<comment type="caution">
    <text evidence="14">The sequence shown here is derived from an EMBL/GenBank/DDBJ whole genome shotgun (WGS) entry which is preliminary data.</text>
</comment>
<comment type="subunit">
    <text evidence="6">Homodimer.</text>
</comment>
<comment type="pathway">
    <text evidence="3">Cofactor metabolism; pyridoxal 5'-phosphate salvage; pyridoxal 5'-phosphate from pyridoxamine 5'-phosphate: step 1/1.</text>
</comment>
<evidence type="ECO:0000259" key="13">
    <source>
        <dbReference type="Pfam" id="PF10590"/>
    </source>
</evidence>
<keyword evidence="11" id="KW-0664">Pyridoxine biosynthesis</keyword>
<dbReference type="GO" id="GO:0010181">
    <property type="term" value="F:FMN binding"/>
    <property type="evidence" value="ECO:0007669"/>
    <property type="project" value="InterPro"/>
</dbReference>
<dbReference type="Gene3D" id="2.30.110.10">
    <property type="entry name" value="Electron Transport, Fmn-binding Protein, Chain A"/>
    <property type="match status" value="1"/>
</dbReference>
<dbReference type="PIRSF" id="PIRSF000190">
    <property type="entry name" value="Pyd_amn-ph_oxd"/>
    <property type="match status" value="1"/>
</dbReference>
<dbReference type="GO" id="GO:0008615">
    <property type="term" value="P:pyridoxine biosynthetic process"/>
    <property type="evidence" value="ECO:0007669"/>
    <property type="project" value="UniProtKB-KW"/>
</dbReference>